<dbReference type="AlphaFoldDB" id="A0A2Z7A1U3"/>
<accession>A0A2Z7A1U3</accession>
<keyword evidence="8" id="KW-0406">Ion transport</keyword>
<evidence type="ECO:0000313" key="12">
    <source>
        <dbReference type="EMBL" id="KZV15093.1"/>
    </source>
</evidence>
<dbReference type="InterPro" id="IPR006769">
    <property type="entry name" value="MCU_C"/>
</dbReference>
<dbReference type="OrthoDB" id="278338at2759"/>
<keyword evidence="3" id="KW-0813">Transport</keyword>
<evidence type="ECO:0000256" key="8">
    <source>
        <dbReference type="ARBA" id="ARBA00023065"/>
    </source>
</evidence>
<evidence type="ECO:0000256" key="1">
    <source>
        <dbReference type="ARBA" id="ARBA00004141"/>
    </source>
</evidence>
<dbReference type="GO" id="GO:0036444">
    <property type="term" value="P:calcium import into the mitochondrion"/>
    <property type="evidence" value="ECO:0007669"/>
    <property type="project" value="TreeGrafter"/>
</dbReference>
<evidence type="ECO:0000256" key="5">
    <source>
        <dbReference type="ARBA" id="ARBA00022692"/>
    </source>
</evidence>
<dbReference type="PANTHER" id="PTHR13462">
    <property type="entry name" value="CALCIUM UNIPORTER PROTEIN, MITOCHONDRIAL"/>
    <property type="match status" value="1"/>
</dbReference>
<dbReference type="GO" id="GO:1990246">
    <property type="term" value="C:uniplex complex"/>
    <property type="evidence" value="ECO:0007669"/>
    <property type="project" value="TreeGrafter"/>
</dbReference>
<comment type="subcellular location">
    <subcellularLocation>
        <location evidence="1">Membrane</location>
        <topology evidence="1">Multi-pass membrane protein</topology>
    </subcellularLocation>
</comment>
<dbReference type="EMBL" id="KV020129">
    <property type="protein sequence ID" value="KZV15093.1"/>
    <property type="molecule type" value="Genomic_DNA"/>
</dbReference>
<evidence type="ECO:0000256" key="3">
    <source>
        <dbReference type="ARBA" id="ARBA00022448"/>
    </source>
</evidence>
<evidence type="ECO:0000256" key="7">
    <source>
        <dbReference type="ARBA" id="ARBA00022989"/>
    </source>
</evidence>
<evidence type="ECO:0000256" key="4">
    <source>
        <dbReference type="ARBA" id="ARBA00022568"/>
    </source>
</evidence>
<evidence type="ECO:0000256" key="6">
    <source>
        <dbReference type="ARBA" id="ARBA00022837"/>
    </source>
</evidence>
<reference evidence="12 13" key="1">
    <citation type="journal article" date="2015" name="Proc. Natl. Acad. Sci. U.S.A.">
        <title>The resurrection genome of Boea hygrometrica: A blueprint for survival of dehydration.</title>
        <authorList>
            <person name="Xiao L."/>
            <person name="Yang G."/>
            <person name="Zhang L."/>
            <person name="Yang X."/>
            <person name="Zhao S."/>
            <person name="Ji Z."/>
            <person name="Zhou Q."/>
            <person name="Hu M."/>
            <person name="Wang Y."/>
            <person name="Chen M."/>
            <person name="Xu Y."/>
            <person name="Jin H."/>
            <person name="Xiao X."/>
            <person name="Hu G."/>
            <person name="Bao F."/>
            <person name="Hu Y."/>
            <person name="Wan P."/>
            <person name="Li L."/>
            <person name="Deng X."/>
            <person name="Kuang T."/>
            <person name="Xiang C."/>
            <person name="Zhu J.K."/>
            <person name="Oliver M.J."/>
            <person name="He Y."/>
        </authorList>
    </citation>
    <scope>NUCLEOTIDE SEQUENCE [LARGE SCALE GENOMIC DNA]</scope>
    <source>
        <strain evidence="13">cv. XS01</strain>
    </source>
</reference>
<protein>
    <recommendedName>
        <fullName evidence="11">Calcium uniporter protein C-terminal domain-containing protein</fullName>
    </recommendedName>
</protein>
<keyword evidence="13" id="KW-1185">Reference proteome</keyword>
<gene>
    <name evidence="12" type="ORF">F511_34929</name>
</gene>
<feature type="domain" description="Calcium uniporter protein C-terminal" evidence="11">
    <location>
        <begin position="162"/>
        <end position="324"/>
    </location>
</feature>
<keyword evidence="9 10" id="KW-0472">Membrane</keyword>
<evidence type="ECO:0000256" key="2">
    <source>
        <dbReference type="ARBA" id="ARBA00005653"/>
    </source>
</evidence>
<evidence type="ECO:0000256" key="9">
    <source>
        <dbReference type="ARBA" id="ARBA00023136"/>
    </source>
</evidence>
<dbReference type="GO" id="GO:0005262">
    <property type="term" value="F:calcium channel activity"/>
    <property type="evidence" value="ECO:0007669"/>
    <property type="project" value="TreeGrafter"/>
</dbReference>
<proteinExistence type="inferred from homology"/>
<keyword evidence="5 10" id="KW-0812">Transmembrane</keyword>
<dbReference type="PANTHER" id="PTHR13462:SF31">
    <property type="entry name" value="CALCIUM UNIPORTER PROTEIN 1, MITOCHONDRIAL"/>
    <property type="match status" value="1"/>
</dbReference>
<sequence length="356" mass="40473">MALKKSLIQRLFNVSRITRLVTANGRTSSPQAAVRAAALNIHETPNNLAHDPGDNGVFRRYFYSHSAAASAPEIRFLPTGEKLLEKLRGMDVARERIRLDDLRPPVADEVEDEPGEVTVADARKILLLSQLEMVKSRLRQIEKSCVSYSEFLQICVKEASNEEQGIEFSKLLDSSGAVIVLGNTVFLRPQQVMKAIQGLIPLPSSHSAPNDPIILKEFQEMEQQKSAIDKKAESLARRELCCGLGFLVVQTAAFMRLTFWELTWDVMEPICFYVTSMYFMCGYAFFLRTSKEPSFEGFFRSRSNAKQRRLMKLRNFDLERYNELKRACYPDSVAPQERDASFGSSILDHPRRTLTF</sequence>
<evidence type="ECO:0000256" key="10">
    <source>
        <dbReference type="SAM" id="Phobius"/>
    </source>
</evidence>
<evidence type="ECO:0000259" key="11">
    <source>
        <dbReference type="Pfam" id="PF04678"/>
    </source>
</evidence>
<feature type="transmembrane region" description="Helical" evidence="10">
    <location>
        <begin position="240"/>
        <end position="260"/>
    </location>
</feature>
<dbReference type="InterPro" id="IPR039055">
    <property type="entry name" value="MCU_fam"/>
</dbReference>
<evidence type="ECO:0000313" key="13">
    <source>
        <dbReference type="Proteomes" id="UP000250235"/>
    </source>
</evidence>
<organism evidence="12 13">
    <name type="scientific">Dorcoceras hygrometricum</name>
    <dbReference type="NCBI Taxonomy" id="472368"/>
    <lineage>
        <taxon>Eukaryota</taxon>
        <taxon>Viridiplantae</taxon>
        <taxon>Streptophyta</taxon>
        <taxon>Embryophyta</taxon>
        <taxon>Tracheophyta</taxon>
        <taxon>Spermatophyta</taxon>
        <taxon>Magnoliopsida</taxon>
        <taxon>eudicotyledons</taxon>
        <taxon>Gunneridae</taxon>
        <taxon>Pentapetalae</taxon>
        <taxon>asterids</taxon>
        <taxon>lamiids</taxon>
        <taxon>Lamiales</taxon>
        <taxon>Gesneriaceae</taxon>
        <taxon>Didymocarpoideae</taxon>
        <taxon>Trichosporeae</taxon>
        <taxon>Loxocarpinae</taxon>
        <taxon>Dorcoceras</taxon>
    </lineage>
</organism>
<dbReference type="Pfam" id="PF04678">
    <property type="entry name" value="MCU"/>
    <property type="match status" value="1"/>
</dbReference>
<feature type="transmembrane region" description="Helical" evidence="10">
    <location>
        <begin position="266"/>
        <end position="286"/>
    </location>
</feature>
<keyword evidence="7 10" id="KW-1133">Transmembrane helix</keyword>
<keyword evidence="6" id="KW-0106">Calcium</keyword>
<name>A0A2Z7A1U3_9LAMI</name>
<comment type="similarity">
    <text evidence="2">Belongs to the MCU (TC 1.A.77) family.</text>
</comment>
<keyword evidence="4" id="KW-0109">Calcium transport</keyword>
<dbReference type="GO" id="GO:0051560">
    <property type="term" value="P:mitochondrial calcium ion homeostasis"/>
    <property type="evidence" value="ECO:0007669"/>
    <property type="project" value="InterPro"/>
</dbReference>
<dbReference type="GO" id="GO:0015292">
    <property type="term" value="F:uniporter activity"/>
    <property type="evidence" value="ECO:0007669"/>
    <property type="project" value="TreeGrafter"/>
</dbReference>
<dbReference type="Proteomes" id="UP000250235">
    <property type="component" value="Unassembled WGS sequence"/>
</dbReference>